<dbReference type="PIRSF" id="PIRSF005739">
    <property type="entry name" value="O-mtase"/>
    <property type="match status" value="1"/>
</dbReference>
<dbReference type="SUPFAM" id="SSF53335">
    <property type="entry name" value="S-adenosyl-L-methionine-dependent methyltransferases"/>
    <property type="match status" value="1"/>
</dbReference>
<organism evidence="5 6">
    <name type="scientific">Botryotinia fuckeliana (strain B05.10)</name>
    <name type="common">Noble rot fungus</name>
    <name type="synonym">Botrytis cinerea</name>
    <dbReference type="NCBI Taxonomy" id="332648"/>
    <lineage>
        <taxon>Eukaryota</taxon>
        <taxon>Fungi</taxon>
        <taxon>Dikarya</taxon>
        <taxon>Ascomycota</taxon>
        <taxon>Pezizomycotina</taxon>
        <taxon>Leotiomycetes</taxon>
        <taxon>Helotiales</taxon>
        <taxon>Sclerotiniaceae</taxon>
        <taxon>Botrytis</taxon>
    </lineage>
</organism>
<dbReference type="InterPro" id="IPR029063">
    <property type="entry name" value="SAM-dependent_MTases_sf"/>
</dbReference>
<dbReference type="InterPro" id="IPR016461">
    <property type="entry name" value="COMT-like"/>
</dbReference>
<dbReference type="OrthoDB" id="1535081at2759"/>
<dbReference type="EMBL" id="CP009805">
    <property type="protein sequence ID" value="ATZ46580.1"/>
    <property type="molecule type" value="Genomic_DNA"/>
</dbReference>
<evidence type="ECO:0000313" key="6">
    <source>
        <dbReference type="Proteomes" id="UP000001798"/>
    </source>
</evidence>
<keyword evidence="6" id="KW-1185">Reference proteome</keyword>
<dbReference type="PROSITE" id="PS51683">
    <property type="entry name" value="SAM_OMT_II"/>
    <property type="match status" value="1"/>
</dbReference>
<proteinExistence type="predicted"/>
<reference evidence="5 6" key="1">
    <citation type="journal article" date="2011" name="PLoS Genet.">
        <title>Genomic analysis of the necrotrophic fungal pathogens Sclerotinia sclerotiorum and Botrytis cinerea.</title>
        <authorList>
            <person name="Amselem J."/>
            <person name="Cuomo C.A."/>
            <person name="van Kan J.A."/>
            <person name="Viaud M."/>
            <person name="Benito E.P."/>
            <person name="Couloux A."/>
            <person name="Coutinho P.M."/>
            <person name="de Vries R.P."/>
            <person name="Dyer P.S."/>
            <person name="Fillinger S."/>
            <person name="Fournier E."/>
            <person name="Gout L."/>
            <person name="Hahn M."/>
            <person name="Kohn L."/>
            <person name="Lapalu N."/>
            <person name="Plummer K.M."/>
            <person name="Pradier J.M."/>
            <person name="Quevillon E."/>
            <person name="Sharon A."/>
            <person name="Simon A."/>
            <person name="ten Have A."/>
            <person name="Tudzynski B."/>
            <person name="Tudzynski P."/>
            <person name="Wincker P."/>
            <person name="Andrew M."/>
            <person name="Anthouard V."/>
            <person name="Beever R.E."/>
            <person name="Beffa R."/>
            <person name="Benoit I."/>
            <person name="Bouzid O."/>
            <person name="Brault B."/>
            <person name="Chen Z."/>
            <person name="Choquer M."/>
            <person name="Collemare J."/>
            <person name="Cotton P."/>
            <person name="Danchin E.G."/>
            <person name="Da Silva C."/>
            <person name="Gautier A."/>
            <person name="Giraud C."/>
            <person name="Giraud T."/>
            <person name="Gonzalez C."/>
            <person name="Grossetete S."/>
            <person name="Guldener U."/>
            <person name="Henrissat B."/>
            <person name="Howlett B.J."/>
            <person name="Kodira C."/>
            <person name="Kretschmer M."/>
            <person name="Lappartient A."/>
            <person name="Leroch M."/>
            <person name="Levis C."/>
            <person name="Mauceli E."/>
            <person name="Neuveglise C."/>
            <person name="Oeser B."/>
            <person name="Pearson M."/>
            <person name="Poulain J."/>
            <person name="Poussereau N."/>
            <person name="Quesneville H."/>
            <person name="Rascle C."/>
            <person name="Schumacher J."/>
            <person name="Segurens B."/>
            <person name="Sexton A."/>
            <person name="Silva E."/>
            <person name="Sirven C."/>
            <person name="Soanes D.M."/>
            <person name="Talbot N.J."/>
            <person name="Templeton M."/>
            <person name="Yandava C."/>
            <person name="Yarden O."/>
            <person name="Zeng Q."/>
            <person name="Rollins J.A."/>
            <person name="Lebrun M.H."/>
            <person name="Dickman M."/>
        </authorList>
    </citation>
    <scope>NUCLEOTIDE SEQUENCE [LARGE SCALE GENOMIC DNA]</scope>
    <source>
        <strain evidence="5 6">B05.10</strain>
    </source>
</reference>
<reference evidence="5 6" key="3">
    <citation type="journal article" date="2017" name="Mol. Plant Pathol.">
        <title>A gapless genome sequence of the fungus Botrytis cinerea.</title>
        <authorList>
            <person name="Van Kan J.A."/>
            <person name="Stassen J.H."/>
            <person name="Mosbach A."/>
            <person name="Van Der Lee T.A."/>
            <person name="Faino L."/>
            <person name="Farmer A.D."/>
            <person name="Papasotiriou D.G."/>
            <person name="Zhou S."/>
            <person name="Seidl M.F."/>
            <person name="Cottam E."/>
            <person name="Edel D."/>
            <person name="Hahn M."/>
            <person name="Schwartz D.C."/>
            <person name="Dietrich R.A."/>
            <person name="Widdison S."/>
            <person name="Scalliet G."/>
        </authorList>
    </citation>
    <scope>NUCLEOTIDE SEQUENCE [LARGE SCALE GENOMIC DNA]</scope>
    <source>
        <strain evidence="5 6">B05.10</strain>
    </source>
</reference>
<name>A0A384J7W6_BOTFB</name>
<evidence type="ECO:0000259" key="4">
    <source>
        <dbReference type="Pfam" id="PF00891"/>
    </source>
</evidence>
<evidence type="ECO:0000256" key="1">
    <source>
        <dbReference type="ARBA" id="ARBA00022603"/>
    </source>
</evidence>
<dbReference type="Proteomes" id="UP000001798">
    <property type="component" value="Chromosome 1"/>
</dbReference>
<dbReference type="Pfam" id="PF00891">
    <property type="entry name" value="Methyltransf_2"/>
    <property type="match status" value="1"/>
</dbReference>
<protein>
    <recommendedName>
        <fullName evidence="4">O-methyltransferase C-terminal domain-containing protein</fullName>
    </recommendedName>
</protein>
<dbReference type="PANTHER" id="PTHR43712:SF16">
    <property type="entry name" value="O-METHYLTRANSFERASE ELCB"/>
    <property type="match status" value="1"/>
</dbReference>
<dbReference type="InterPro" id="IPR036390">
    <property type="entry name" value="WH_DNA-bd_sf"/>
</dbReference>
<dbReference type="Gene3D" id="3.40.50.150">
    <property type="entry name" value="Vaccinia Virus protein VP39"/>
    <property type="match status" value="1"/>
</dbReference>
<gene>
    <name evidence="5" type="ORF">BCIN_01g11490</name>
</gene>
<reference evidence="5 6" key="2">
    <citation type="journal article" date="2012" name="Eukaryot. Cell">
        <title>Genome update of Botrytis cinerea strains B05.10 and T4.</title>
        <authorList>
            <person name="Staats M."/>
            <person name="van Kan J.A."/>
        </authorList>
    </citation>
    <scope>NUCLEOTIDE SEQUENCE [LARGE SCALE GENOMIC DNA]</scope>
    <source>
        <strain evidence="5 6">B05.10</strain>
    </source>
</reference>
<accession>A0A384J7W6</accession>
<dbReference type="KEGG" id="bfu:BCIN_01g11490"/>
<keyword evidence="3" id="KW-0949">S-adenosyl-L-methionine</keyword>
<dbReference type="GO" id="GO:0032259">
    <property type="term" value="P:methylation"/>
    <property type="evidence" value="ECO:0007669"/>
    <property type="project" value="UniProtKB-KW"/>
</dbReference>
<evidence type="ECO:0000256" key="2">
    <source>
        <dbReference type="ARBA" id="ARBA00022679"/>
    </source>
</evidence>
<dbReference type="PANTHER" id="PTHR43712">
    <property type="entry name" value="PUTATIVE (AFU_ORTHOLOGUE AFUA_4G14580)-RELATED"/>
    <property type="match status" value="1"/>
</dbReference>
<feature type="domain" description="O-methyltransferase C-terminal" evidence="4">
    <location>
        <begin position="201"/>
        <end position="347"/>
    </location>
</feature>
<evidence type="ECO:0000313" key="5">
    <source>
        <dbReference type="EMBL" id="ATZ46580.1"/>
    </source>
</evidence>
<dbReference type="GeneID" id="36393893"/>
<dbReference type="SUPFAM" id="SSF46785">
    <property type="entry name" value="Winged helix' DNA-binding domain"/>
    <property type="match status" value="1"/>
</dbReference>
<keyword evidence="2" id="KW-0808">Transferase</keyword>
<dbReference type="RefSeq" id="XP_024546762.1">
    <property type="nucleotide sequence ID" value="XM_024690992.1"/>
</dbReference>
<dbReference type="VEuPathDB" id="FungiDB:Bcin01g11490"/>
<dbReference type="InterPro" id="IPR001077">
    <property type="entry name" value="COMT_C"/>
</dbReference>
<dbReference type="AlphaFoldDB" id="A0A384J7W6"/>
<sequence>MANKLPQSAQELRGQVSEAYQLAGLYAFAIGEFTLIKVLIDYKVFDAIPEEGDISIAELAIKVGGEQEILDRFIFQLINAEVLAGPATGRVAHTYKSKKYISTTIEAGLVCHVFNMLLRPLAQLPTYFKQHGFASPKSSKVTPFGMALNHPDWDVYQILDDEPSLYNQFNGVLKSLGSMYSLQGTYDFSWMEPKLTGERLAVIDIGGSSALGIKDILDHNTFIPAQRCALLDLPQVVETTKNTCHESLKSIQFVPGSVFDPFPKHLHGACVYQLRRILNDFTDEDVLRALRNVRAAAALDSRILIIEEMMTGERNLLTAGMDVFLMMVGGKKRNTAMFSDLAVRAGLRLTGEFKQVSAAFDDYSVLEFSVI</sequence>
<keyword evidence="1" id="KW-0489">Methyltransferase</keyword>
<dbReference type="GO" id="GO:0008171">
    <property type="term" value="F:O-methyltransferase activity"/>
    <property type="evidence" value="ECO:0007669"/>
    <property type="project" value="InterPro"/>
</dbReference>
<evidence type="ECO:0000256" key="3">
    <source>
        <dbReference type="ARBA" id="ARBA00022691"/>
    </source>
</evidence>